<organism evidence="3 4">
    <name type="scientific">Ceratosolen solmsi marchali</name>
    <dbReference type="NCBI Taxonomy" id="326594"/>
    <lineage>
        <taxon>Eukaryota</taxon>
        <taxon>Metazoa</taxon>
        <taxon>Ecdysozoa</taxon>
        <taxon>Arthropoda</taxon>
        <taxon>Hexapoda</taxon>
        <taxon>Insecta</taxon>
        <taxon>Pterygota</taxon>
        <taxon>Neoptera</taxon>
        <taxon>Endopterygota</taxon>
        <taxon>Hymenoptera</taxon>
        <taxon>Apocrita</taxon>
        <taxon>Proctotrupomorpha</taxon>
        <taxon>Chalcidoidea</taxon>
        <taxon>Agaonidae</taxon>
        <taxon>Agaoninae</taxon>
        <taxon>Ceratosolen</taxon>
    </lineage>
</organism>
<evidence type="ECO:0000313" key="3">
    <source>
        <dbReference type="Proteomes" id="UP000695007"/>
    </source>
</evidence>
<dbReference type="Gene3D" id="3.40.50.1910">
    <property type="match status" value="1"/>
</dbReference>
<dbReference type="InterPro" id="IPR001619">
    <property type="entry name" value="Sec1-like"/>
</dbReference>
<dbReference type="Pfam" id="PF00995">
    <property type="entry name" value="Sec1"/>
    <property type="match status" value="1"/>
</dbReference>
<dbReference type="Gene3D" id="1.25.40.850">
    <property type="match status" value="1"/>
</dbReference>
<gene>
    <name evidence="4" type="primary">LOC105362565</name>
</gene>
<dbReference type="CTD" id="32947"/>
<keyword evidence="3" id="KW-1185">Reference proteome</keyword>
<feature type="compositionally biased region" description="Low complexity" evidence="2">
    <location>
        <begin position="530"/>
        <end position="541"/>
    </location>
</feature>
<proteinExistence type="inferred from homology"/>
<evidence type="ECO:0000256" key="2">
    <source>
        <dbReference type="SAM" id="MobiDB-lite"/>
    </source>
</evidence>
<dbReference type="Proteomes" id="UP000695007">
    <property type="component" value="Unplaced"/>
</dbReference>
<sequence>MSSTHLSSGRLNIGLIQEQARKQLLCLLEKCDGPKAIIWDESLGGPMGLVAKYDILQEHEVIKMYPLVGGRLPPADVTNVIFITRPHLNLMDLIAQNIHGEEGSRQRKEFHIFFVPRKSLLCEKKLQNRGVFGNFTLIEEFPCDLFPFDNDLISMELSNAYREFHLENDPTCLYQVAQAIQNIQRLYGKINRVTGKGPAASKVWDLMQRLSRETEDPKVNNTQMPVIEHLLLLDRSVDLLSPLVTQLTYEGLIDEMFGINNTTVKLPAEKFLNSDESPTVMSLEKKKQQIILNSGEELFAEIRDKNFNGVGPVLSRKVKVISSQFDERHGDKSVQEIKQFVAKLPHMLATKQSLVKHTTIAEMIKEISDSNSFLETLQAEQELLNCIDTDKPNPYIEDLIAQQEPLMKVLRLLCIQSITNSGFKQKLLDYYKREIVQTYGFQHLPTLLNLEKVGLLKVQQSVRQYTVLRKALRLTVEDESEIAPKDISYVHSIYAPLSIRLAEQLVQPGGWQGLNDILGLLPGPAISNLSSNSASSGRRNSITSEDSSSEPPKLILVFFIGGCTYAEISALRFLSQQEDLNVEFVIGTTKLINGTTFLTSLTADMLSN</sequence>
<evidence type="ECO:0000313" key="4">
    <source>
        <dbReference type="RefSeq" id="XP_011498326.1"/>
    </source>
</evidence>
<dbReference type="InterPro" id="IPR027482">
    <property type="entry name" value="Sec1-like_dom2"/>
</dbReference>
<dbReference type="RefSeq" id="XP_011498326.1">
    <property type="nucleotide sequence ID" value="XM_011500024.1"/>
</dbReference>
<dbReference type="AlphaFoldDB" id="A0AAJ6YHT8"/>
<dbReference type="InterPro" id="IPR043155">
    <property type="entry name" value="VPS33_dom3b"/>
</dbReference>
<evidence type="ECO:0000256" key="1">
    <source>
        <dbReference type="ARBA" id="ARBA00009884"/>
    </source>
</evidence>
<name>A0AAJ6YHT8_9HYME</name>
<feature type="region of interest" description="Disordered" evidence="2">
    <location>
        <begin position="530"/>
        <end position="549"/>
    </location>
</feature>
<dbReference type="Gene3D" id="3.40.50.2060">
    <property type="match status" value="1"/>
</dbReference>
<dbReference type="GeneID" id="105362565"/>
<dbReference type="SUPFAM" id="SSF56815">
    <property type="entry name" value="Sec1/munc18-like (SM) proteins"/>
    <property type="match status" value="1"/>
</dbReference>
<dbReference type="PIRSF" id="PIRSF005715">
    <property type="entry name" value="VPS45_Sec1"/>
    <property type="match status" value="1"/>
</dbReference>
<dbReference type="Gene3D" id="3.90.830.10">
    <property type="entry name" value="Syntaxin Binding Protein 1, Chain A, domain 2"/>
    <property type="match status" value="1"/>
</dbReference>
<comment type="similarity">
    <text evidence="1">Belongs to the STXBP/unc-18/SEC1 family.</text>
</comment>
<dbReference type="KEGG" id="csol:105362565"/>
<reference evidence="4" key="1">
    <citation type="submission" date="2025-08" db="UniProtKB">
        <authorList>
            <consortium name="RefSeq"/>
        </authorList>
    </citation>
    <scope>IDENTIFICATION</scope>
</reference>
<protein>
    <submittedName>
        <fullName evidence="4">Vacuolar protein sorting-associated protein 33A</fullName>
    </submittedName>
</protein>
<dbReference type="InterPro" id="IPR043154">
    <property type="entry name" value="Sec-1-like_dom1"/>
</dbReference>
<dbReference type="GO" id="GO:0016192">
    <property type="term" value="P:vesicle-mediated transport"/>
    <property type="evidence" value="ECO:0007669"/>
    <property type="project" value="InterPro"/>
</dbReference>
<dbReference type="InterPro" id="IPR043127">
    <property type="entry name" value="Sec-1-like_dom3a"/>
</dbReference>
<accession>A0AAJ6YHT8</accession>
<dbReference type="PANTHER" id="PTHR11679">
    <property type="entry name" value="VESICLE PROTEIN SORTING-ASSOCIATED"/>
    <property type="match status" value="1"/>
</dbReference>
<dbReference type="InterPro" id="IPR036045">
    <property type="entry name" value="Sec1-like_sf"/>
</dbReference>